<dbReference type="CDD" id="cd06171">
    <property type="entry name" value="Sigma70_r4"/>
    <property type="match status" value="1"/>
</dbReference>
<feature type="domain" description="RNA polymerase sigma-70 region 4" evidence="7">
    <location>
        <begin position="230"/>
        <end position="279"/>
    </location>
</feature>
<feature type="compositionally biased region" description="Polar residues" evidence="5">
    <location>
        <begin position="1"/>
        <end position="19"/>
    </location>
</feature>
<dbReference type="EMBL" id="JAAGXA010000009">
    <property type="protein sequence ID" value="NEN79372.1"/>
    <property type="molecule type" value="Genomic_DNA"/>
</dbReference>
<dbReference type="GO" id="GO:0006352">
    <property type="term" value="P:DNA-templated transcription initiation"/>
    <property type="evidence" value="ECO:0007669"/>
    <property type="project" value="InterPro"/>
</dbReference>
<gene>
    <name evidence="8" type="ORF">G3T38_13895</name>
</gene>
<dbReference type="SUPFAM" id="SSF88659">
    <property type="entry name" value="Sigma3 and sigma4 domains of RNA polymerase sigma factors"/>
    <property type="match status" value="2"/>
</dbReference>
<evidence type="ECO:0000256" key="3">
    <source>
        <dbReference type="ARBA" id="ARBA00023125"/>
    </source>
</evidence>
<dbReference type="InterPro" id="IPR000943">
    <property type="entry name" value="RNA_pol_sigma70"/>
</dbReference>
<dbReference type="SUPFAM" id="SSF88946">
    <property type="entry name" value="Sigma2 domain of RNA polymerase sigma factors"/>
    <property type="match status" value="1"/>
</dbReference>
<evidence type="ECO:0000259" key="6">
    <source>
        <dbReference type="Pfam" id="PF04542"/>
    </source>
</evidence>
<dbReference type="NCBIfam" id="TIGR02937">
    <property type="entry name" value="sigma70-ECF"/>
    <property type="match status" value="1"/>
</dbReference>
<evidence type="ECO:0000313" key="8">
    <source>
        <dbReference type="EMBL" id="NEN79372.1"/>
    </source>
</evidence>
<dbReference type="Gene3D" id="1.20.120.1810">
    <property type="match status" value="1"/>
</dbReference>
<keyword evidence="2" id="KW-0731">Sigma factor</keyword>
<protein>
    <submittedName>
        <fullName evidence="8">Sigma-70 family RNA polymerase sigma factor</fullName>
    </submittedName>
</protein>
<dbReference type="InterPro" id="IPR013325">
    <property type="entry name" value="RNA_pol_sigma_r2"/>
</dbReference>
<feature type="region of interest" description="Disordered" evidence="5">
    <location>
        <begin position="1"/>
        <end position="56"/>
    </location>
</feature>
<dbReference type="Gene3D" id="1.20.140.160">
    <property type="match status" value="1"/>
</dbReference>
<comment type="caution">
    <text evidence="8">The sequence shown here is derived from an EMBL/GenBank/DDBJ whole genome shotgun (WGS) entry which is preliminary data.</text>
</comment>
<dbReference type="InterPro" id="IPR007627">
    <property type="entry name" value="RNA_pol_sigma70_r2"/>
</dbReference>
<keyword evidence="1" id="KW-0805">Transcription regulation</keyword>
<keyword evidence="9" id="KW-1185">Reference proteome</keyword>
<dbReference type="PANTHER" id="PTHR30385">
    <property type="entry name" value="SIGMA FACTOR F FLAGELLAR"/>
    <property type="match status" value="1"/>
</dbReference>
<dbReference type="InterPro" id="IPR014284">
    <property type="entry name" value="RNA_pol_sigma-70_dom"/>
</dbReference>
<dbReference type="PRINTS" id="PR00046">
    <property type="entry name" value="SIGMA70FCT"/>
</dbReference>
<accession>A0A6P0HL17</accession>
<dbReference type="GO" id="GO:0003677">
    <property type="term" value="F:DNA binding"/>
    <property type="evidence" value="ECO:0007669"/>
    <property type="project" value="UniProtKB-KW"/>
</dbReference>
<evidence type="ECO:0000256" key="2">
    <source>
        <dbReference type="ARBA" id="ARBA00023082"/>
    </source>
</evidence>
<keyword evidence="3" id="KW-0238">DNA-binding</keyword>
<evidence type="ECO:0000313" key="9">
    <source>
        <dbReference type="Proteomes" id="UP000468687"/>
    </source>
</evidence>
<dbReference type="Pfam" id="PF04542">
    <property type="entry name" value="Sigma70_r2"/>
    <property type="match status" value="1"/>
</dbReference>
<feature type="domain" description="RNA polymerase sigma-70 region 2" evidence="6">
    <location>
        <begin position="69"/>
        <end position="135"/>
    </location>
</feature>
<feature type="compositionally biased region" description="Low complexity" evidence="5">
    <location>
        <begin position="41"/>
        <end position="52"/>
    </location>
</feature>
<dbReference type="Proteomes" id="UP000468687">
    <property type="component" value="Unassembled WGS sequence"/>
</dbReference>
<dbReference type="InterPro" id="IPR013324">
    <property type="entry name" value="RNA_pol_sigma_r3/r4-like"/>
</dbReference>
<evidence type="ECO:0000256" key="4">
    <source>
        <dbReference type="ARBA" id="ARBA00023163"/>
    </source>
</evidence>
<dbReference type="RefSeq" id="WP_163772908.1">
    <property type="nucleotide sequence ID" value="NZ_JAAGXA010000009.1"/>
</dbReference>
<dbReference type="InterPro" id="IPR007630">
    <property type="entry name" value="RNA_pol_sigma70_r4"/>
</dbReference>
<dbReference type="PANTHER" id="PTHR30385:SF4">
    <property type="entry name" value="RNA POLYMERASE SIGMA-E FACTOR"/>
    <property type="match status" value="1"/>
</dbReference>
<dbReference type="GO" id="GO:0016987">
    <property type="term" value="F:sigma factor activity"/>
    <property type="evidence" value="ECO:0007669"/>
    <property type="project" value="UniProtKB-KW"/>
</dbReference>
<feature type="compositionally biased region" description="Basic and acidic residues" evidence="5">
    <location>
        <begin position="31"/>
        <end position="40"/>
    </location>
</feature>
<reference evidence="8 9" key="1">
    <citation type="journal article" date="2014" name="Int. J. Syst. Evol. Microbiol.">
        <title>Nocardioides zeae sp. nov., isolated from the stem of Zea mays.</title>
        <authorList>
            <person name="Glaeser S.P."/>
            <person name="McInroy J.A."/>
            <person name="Busse H.J."/>
            <person name="Kampfer P."/>
        </authorList>
    </citation>
    <scope>NUCLEOTIDE SEQUENCE [LARGE SCALE GENOMIC DNA]</scope>
    <source>
        <strain evidence="8 9">JCM 30728</strain>
    </source>
</reference>
<evidence type="ECO:0000256" key="5">
    <source>
        <dbReference type="SAM" id="MobiDB-lite"/>
    </source>
</evidence>
<dbReference type="Pfam" id="PF04545">
    <property type="entry name" value="Sigma70_r4"/>
    <property type="match status" value="1"/>
</dbReference>
<name>A0A6P0HL17_9ACTN</name>
<keyword evidence="4" id="KW-0804">Transcription</keyword>
<evidence type="ECO:0000259" key="7">
    <source>
        <dbReference type="Pfam" id="PF04545"/>
    </source>
</evidence>
<proteinExistence type="predicted"/>
<dbReference type="AlphaFoldDB" id="A0A6P0HL17"/>
<evidence type="ECO:0000256" key="1">
    <source>
        <dbReference type="ARBA" id="ARBA00023015"/>
    </source>
</evidence>
<sequence length="285" mass="31483">MLLQDSTTVSFLPTIGTGSTPAPTAPRPATPRRDEREVRRAATTTHLHAAETAPDEAARDAALREVVVANMGVARALAARQRNRGIPLEDLEQVAYLALVRAASHFDPGQGKDFLTYAVPCIRGELRRHFRDLGWMVRPPRDVQENQSAVIRARDRLAGDHGDRVPDEAIARELDIPVTVVRQALRAEGCFRPVSLDAPLPLGQAGPAEQAIDPEREQEVVEMRTTLQPALRQLDARERHILVMRFFQDRTQQEIADELGVTQTQVSRLLSGILKQLREAVGSAA</sequence>
<organism evidence="8 9">
    <name type="scientific">Nocardioides zeae</name>
    <dbReference type="NCBI Taxonomy" id="1457234"/>
    <lineage>
        <taxon>Bacteria</taxon>
        <taxon>Bacillati</taxon>
        <taxon>Actinomycetota</taxon>
        <taxon>Actinomycetes</taxon>
        <taxon>Propionibacteriales</taxon>
        <taxon>Nocardioidaceae</taxon>
        <taxon>Nocardioides</taxon>
    </lineage>
</organism>